<reference evidence="1" key="2">
    <citation type="submission" date="2018-08" db="EMBL/GenBank/DDBJ databases">
        <title>Oryza barthii genomic DNA, chromosome 11, BAC clone:OBARTa0050K15.</title>
        <authorList>
            <person name="Wu J."/>
            <person name="Kanamori H."/>
        </authorList>
    </citation>
    <scope>NUCLEOTIDE SEQUENCE</scope>
    <source>
        <strain evidence="1">W1588</strain>
    </source>
</reference>
<gene>
    <name evidence="2" type="primary">OBARTa0037B22.15</name>
    <name evidence="1" type="synonym">OBARTa0050K15.7</name>
    <name evidence="3" type="synonym">OBARTa0081N18.8</name>
</gene>
<dbReference type="EMBL" id="AP018842">
    <property type="protein sequence ID" value="BBF89217.1"/>
    <property type="molecule type" value="Genomic_DNA"/>
</dbReference>
<evidence type="ECO:0000313" key="1">
    <source>
        <dbReference type="EMBL" id="BBF89202.1"/>
    </source>
</evidence>
<reference evidence="2" key="1">
    <citation type="submission" date="2018-08" db="EMBL/GenBank/DDBJ databases">
        <title>Oryza barthii genomic DNA, chromosome 11, BAC clone:OBARTa0037B22.</title>
        <authorList>
            <person name="Wu J."/>
            <person name="Kanamori H."/>
        </authorList>
    </citation>
    <scope>NUCLEOTIDE SEQUENCE</scope>
    <source>
        <strain evidence="2">W1588</strain>
    </source>
</reference>
<evidence type="ECO:0000313" key="2">
    <source>
        <dbReference type="EMBL" id="BBF89217.1"/>
    </source>
</evidence>
<dbReference type="EMBL" id="AP018841">
    <property type="protein sequence ID" value="BBF89202.1"/>
    <property type="molecule type" value="Genomic_DNA"/>
</dbReference>
<protein>
    <submittedName>
        <fullName evidence="2">Uncharacterized protein</fullName>
    </submittedName>
</protein>
<accession>A0A679B9R2</accession>
<evidence type="ECO:0000313" key="3">
    <source>
        <dbReference type="EMBL" id="BBF89222.1"/>
    </source>
</evidence>
<dbReference type="AlphaFoldDB" id="A0A679B9R2"/>
<reference evidence="3" key="3">
    <citation type="submission" date="2018-08" db="EMBL/GenBank/DDBJ databases">
        <title>Oryza barthii genomic DNA, chromosome 11, BAC clone:OBARTa0081N18.</title>
        <authorList>
            <person name="Wu J."/>
            <person name="Kanamori H."/>
        </authorList>
    </citation>
    <scope>NUCLEOTIDE SEQUENCE</scope>
    <source>
        <strain evidence="3">W1588</strain>
    </source>
</reference>
<dbReference type="EMBL" id="AP018843">
    <property type="protein sequence ID" value="BBF89222.1"/>
    <property type="molecule type" value="Genomic_DNA"/>
</dbReference>
<name>A0A679B9R2_9ORYZ</name>
<sequence>MHRNAIKAVAKFIYPATRREEGREASRTWVELEEEEEAAPLTPGAVAAKGPMERSNFSSVGISGAIAALHLRLRSPSPPPSPPPLPGAIAEVGGWTAVPGAPRCTSLADSSESSPAATAAPFSTINLATRRSAAVAVGGPRALFPTTIRDNPRAYSKMILQCLGVLQISRPIN</sequence>
<proteinExistence type="predicted"/>
<organism evidence="2">
    <name type="scientific">Oryza barthii</name>
    <dbReference type="NCBI Taxonomy" id="65489"/>
    <lineage>
        <taxon>Eukaryota</taxon>
        <taxon>Viridiplantae</taxon>
        <taxon>Streptophyta</taxon>
        <taxon>Embryophyta</taxon>
        <taxon>Tracheophyta</taxon>
        <taxon>Spermatophyta</taxon>
        <taxon>Magnoliopsida</taxon>
        <taxon>Liliopsida</taxon>
        <taxon>Poales</taxon>
        <taxon>Poaceae</taxon>
        <taxon>BOP clade</taxon>
        <taxon>Oryzoideae</taxon>
        <taxon>Oryzeae</taxon>
        <taxon>Oryzinae</taxon>
        <taxon>Oryza</taxon>
    </lineage>
</organism>